<dbReference type="InterPro" id="IPR009061">
    <property type="entry name" value="DNA-bd_dom_put_sf"/>
</dbReference>
<dbReference type="RefSeq" id="WP_003182359.1">
    <property type="nucleotide sequence ID" value="NZ_BEXU01000039.1"/>
</dbReference>
<reference evidence="3 6" key="2">
    <citation type="submission" date="2020-12" db="EMBL/GenBank/DDBJ databases">
        <title>FDA dAtabase for Regulatory Grade micrObial Sequences (FDA-ARGOS): Supporting development and validation of Infectious Disease Dx tests.</title>
        <authorList>
            <person name="Nelson B."/>
            <person name="Plummer A."/>
            <person name="Tallon L."/>
            <person name="Sadzewicz L."/>
            <person name="Zhao X."/>
            <person name="Boylan J."/>
            <person name="Ott S."/>
            <person name="Bowen H."/>
            <person name="Vavikolanu K."/>
            <person name="Mehta A."/>
            <person name="Aluvathingal J."/>
            <person name="Nadendla S."/>
            <person name="Myers T."/>
            <person name="Yan Y."/>
            <person name="Sichtig H."/>
        </authorList>
    </citation>
    <scope>NUCLEOTIDE SEQUENCE [LARGE SCALE GENOMIC DNA]</scope>
    <source>
        <strain evidence="3 6">FDAARGOS_923</strain>
    </source>
</reference>
<dbReference type="Gene3D" id="1.10.1660.10">
    <property type="match status" value="1"/>
</dbReference>
<dbReference type="Pfam" id="PF13411">
    <property type="entry name" value="MerR_1"/>
    <property type="match status" value="1"/>
</dbReference>
<dbReference type="AlphaFoldDB" id="A0A1Y0YP44"/>
<evidence type="ECO:0000256" key="1">
    <source>
        <dbReference type="ARBA" id="ARBA00023125"/>
    </source>
</evidence>
<dbReference type="Proteomes" id="UP000595038">
    <property type="component" value="Chromosome"/>
</dbReference>
<dbReference type="GeneID" id="92861311"/>
<keyword evidence="1" id="KW-0238">DNA-binding</keyword>
<dbReference type="SUPFAM" id="SSF46955">
    <property type="entry name" value="Putative DNA-binding domain"/>
    <property type="match status" value="1"/>
</dbReference>
<dbReference type="PROSITE" id="PS50937">
    <property type="entry name" value="HTH_MERR_2"/>
    <property type="match status" value="1"/>
</dbReference>
<dbReference type="OMA" id="MPHIDRS"/>
<dbReference type="EMBL" id="NILC01000029">
    <property type="protein sequence ID" value="TWL22370.1"/>
    <property type="molecule type" value="Genomic_DNA"/>
</dbReference>
<evidence type="ECO:0000313" key="3">
    <source>
        <dbReference type="EMBL" id="QPR71371.1"/>
    </source>
</evidence>
<dbReference type="SMART" id="SM00422">
    <property type="entry name" value="HTH_MERR"/>
    <property type="match status" value="1"/>
</dbReference>
<dbReference type="GO" id="GO:0003677">
    <property type="term" value="F:DNA binding"/>
    <property type="evidence" value="ECO:0007669"/>
    <property type="project" value="UniProtKB-KW"/>
</dbReference>
<evidence type="ECO:0000259" key="2">
    <source>
        <dbReference type="PROSITE" id="PS50937"/>
    </source>
</evidence>
<evidence type="ECO:0000313" key="6">
    <source>
        <dbReference type="Proteomes" id="UP000595038"/>
    </source>
</evidence>
<sequence>MGYSIKEVAEKVGLPTHTLRYYEKEGLLPFIKRDANGNRIFEEKDLSWLELVICLRKTDIALSELREIVNLTKEGDWTISKRKQILEKHKEKMLEKQRVLERAFLKIDEKIMYYDGLEKKNQAMSLKADEK</sequence>
<proteinExistence type="predicted"/>
<dbReference type="CDD" id="cd01109">
    <property type="entry name" value="HTH_YyaN"/>
    <property type="match status" value="1"/>
</dbReference>
<dbReference type="EMBL" id="CP065647">
    <property type="protein sequence ID" value="QPR71371.1"/>
    <property type="molecule type" value="Genomic_DNA"/>
</dbReference>
<dbReference type="InterPro" id="IPR047057">
    <property type="entry name" value="MerR_fam"/>
</dbReference>
<dbReference type="Proteomes" id="UP000435910">
    <property type="component" value="Unassembled WGS sequence"/>
</dbReference>
<dbReference type="GO" id="GO:0003700">
    <property type="term" value="F:DNA-binding transcription factor activity"/>
    <property type="evidence" value="ECO:0007669"/>
    <property type="project" value="InterPro"/>
</dbReference>
<dbReference type="PANTHER" id="PTHR30204">
    <property type="entry name" value="REDOX-CYCLING DRUG-SENSING TRANSCRIPTIONAL ACTIVATOR SOXR"/>
    <property type="match status" value="1"/>
</dbReference>
<accession>A0A1Y0YP44</accession>
<protein>
    <submittedName>
        <fullName evidence="4">HTH-type transcriptional regulator AdhR</fullName>
    </submittedName>
    <submittedName>
        <fullName evidence="3">MerR family transcriptional regulator</fullName>
    </submittedName>
</protein>
<evidence type="ECO:0000313" key="4">
    <source>
        <dbReference type="EMBL" id="TWL22370.1"/>
    </source>
</evidence>
<dbReference type="PANTHER" id="PTHR30204:SF83">
    <property type="entry name" value="TRANSCRIPTIONAL REGULATOR, MERR FAMILY"/>
    <property type="match status" value="1"/>
</dbReference>
<feature type="domain" description="HTH merR-type" evidence="2">
    <location>
        <begin position="1"/>
        <end position="71"/>
    </location>
</feature>
<gene>
    <name evidence="4" type="ORF">CHCC16736_3839</name>
    <name evidence="3" type="ORF">I6G80_16205</name>
</gene>
<evidence type="ECO:0000313" key="5">
    <source>
        <dbReference type="Proteomes" id="UP000435910"/>
    </source>
</evidence>
<reference evidence="4 5" key="1">
    <citation type="submission" date="2019-06" db="EMBL/GenBank/DDBJ databases">
        <title>Genome sequence analysis of &gt;100 Bacillus licheniformis strains suggests intrinsic resistance to this species.</title>
        <authorList>
            <person name="Wels M."/>
            <person name="Siezen R.J."/>
            <person name="Johansen E."/>
            <person name="Stuer-Lauridsen B."/>
            <person name="Bjerre K."/>
            <person name="Nielsen B.K.K."/>
        </authorList>
    </citation>
    <scope>NUCLEOTIDE SEQUENCE [LARGE SCALE GENOMIC DNA]</scope>
    <source>
        <strain evidence="4 5">BAC-16736</strain>
    </source>
</reference>
<organism evidence="4 5">
    <name type="scientific">Bacillus licheniformis</name>
    <dbReference type="NCBI Taxonomy" id="1402"/>
    <lineage>
        <taxon>Bacteria</taxon>
        <taxon>Bacillati</taxon>
        <taxon>Bacillota</taxon>
        <taxon>Bacilli</taxon>
        <taxon>Bacillales</taxon>
        <taxon>Bacillaceae</taxon>
        <taxon>Bacillus</taxon>
    </lineage>
</organism>
<dbReference type="InterPro" id="IPR000551">
    <property type="entry name" value="MerR-type_HTH_dom"/>
</dbReference>
<name>A0A1Y0YP44_BACLI</name>